<protein>
    <submittedName>
        <fullName evidence="1">Uncharacterized protein</fullName>
    </submittedName>
</protein>
<dbReference type="Proteomes" id="UP000054653">
    <property type="component" value="Unassembled WGS sequence"/>
</dbReference>
<dbReference type="EMBL" id="JYDI01004659">
    <property type="protein sequence ID" value="KRY06039.1"/>
    <property type="molecule type" value="Genomic_DNA"/>
</dbReference>
<gene>
    <name evidence="1" type="ORF">T03_2062</name>
</gene>
<accession>A0A0V0Z0E0</accession>
<dbReference type="AlphaFoldDB" id="A0A0V0Z0E0"/>
<keyword evidence="2" id="KW-1185">Reference proteome</keyword>
<evidence type="ECO:0000313" key="2">
    <source>
        <dbReference type="Proteomes" id="UP000054653"/>
    </source>
</evidence>
<organism evidence="1 2">
    <name type="scientific">Trichinella britovi</name>
    <name type="common">Parasitic roundworm</name>
    <dbReference type="NCBI Taxonomy" id="45882"/>
    <lineage>
        <taxon>Eukaryota</taxon>
        <taxon>Metazoa</taxon>
        <taxon>Ecdysozoa</taxon>
        <taxon>Nematoda</taxon>
        <taxon>Enoplea</taxon>
        <taxon>Dorylaimia</taxon>
        <taxon>Trichinellida</taxon>
        <taxon>Trichinellidae</taxon>
        <taxon>Trichinella</taxon>
    </lineage>
</organism>
<sequence length="66" mass="7391">MEHGSTGLNQYPVLALCHSILFWRIRHSGTHSNPSTLQNILHMNGEGFKALSHIILSHQKEKSTVS</sequence>
<proteinExistence type="predicted"/>
<reference evidence="1 2" key="1">
    <citation type="submission" date="2015-01" db="EMBL/GenBank/DDBJ databases">
        <title>Evolution of Trichinella species and genotypes.</title>
        <authorList>
            <person name="Korhonen P.K."/>
            <person name="Edoardo P."/>
            <person name="Giuseppe L.R."/>
            <person name="Gasser R.B."/>
        </authorList>
    </citation>
    <scope>NUCLEOTIDE SEQUENCE [LARGE SCALE GENOMIC DNA]</scope>
    <source>
        <strain evidence="1">ISS120</strain>
    </source>
</reference>
<evidence type="ECO:0000313" key="1">
    <source>
        <dbReference type="EMBL" id="KRY06039.1"/>
    </source>
</evidence>
<name>A0A0V0Z0E0_TRIBR</name>
<comment type="caution">
    <text evidence="1">The sequence shown here is derived from an EMBL/GenBank/DDBJ whole genome shotgun (WGS) entry which is preliminary data.</text>
</comment>